<evidence type="ECO:0000313" key="3">
    <source>
        <dbReference type="Proteomes" id="UP001367508"/>
    </source>
</evidence>
<gene>
    <name evidence="2" type="ORF">VNO77_27873</name>
</gene>
<dbReference type="AlphaFoldDB" id="A0AAN9KUY1"/>
<dbReference type="EMBL" id="JAYMYQ010000006">
    <property type="protein sequence ID" value="KAK7324340.1"/>
    <property type="molecule type" value="Genomic_DNA"/>
</dbReference>
<reference evidence="2 3" key="1">
    <citation type="submission" date="2024-01" db="EMBL/GenBank/DDBJ databases">
        <title>The genomes of 5 underutilized Papilionoideae crops provide insights into root nodulation and disease resistanc.</title>
        <authorList>
            <person name="Jiang F."/>
        </authorList>
    </citation>
    <scope>NUCLEOTIDE SEQUENCE [LARGE SCALE GENOMIC DNA]</scope>
    <source>
        <strain evidence="2">LVBAO_FW01</strain>
        <tissue evidence="2">Leaves</tissue>
    </source>
</reference>
<organism evidence="2 3">
    <name type="scientific">Canavalia gladiata</name>
    <name type="common">Sword bean</name>
    <name type="synonym">Dolichos gladiatus</name>
    <dbReference type="NCBI Taxonomy" id="3824"/>
    <lineage>
        <taxon>Eukaryota</taxon>
        <taxon>Viridiplantae</taxon>
        <taxon>Streptophyta</taxon>
        <taxon>Embryophyta</taxon>
        <taxon>Tracheophyta</taxon>
        <taxon>Spermatophyta</taxon>
        <taxon>Magnoliopsida</taxon>
        <taxon>eudicotyledons</taxon>
        <taxon>Gunneridae</taxon>
        <taxon>Pentapetalae</taxon>
        <taxon>rosids</taxon>
        <taxon>fabids</taxon>
        <taxon>Fabales</taxon>
        <taxon>Fabaceae</taxon>
        <taxon>Papilionoideae</taxon>
        <taxon>50 kb inversion clade</taxon>
        <taxon>NPAAA clade</taxon>
        <taxon>indigoferoid/millettioid clade</taxon>
        <taxon>Phaseoleae</taxon>
        <taxon>Canavalia</taxon>
    </lineage>
</organism>
<feature type="compositionally biased region" description="Basic and acidic residues" evidence="1">
    <location>
        <begin position="32"/>
        <end position="51"/>
    </location>
</feature>
<sequence length="103" mass="11462">MKKATAVNSHADEMLADCLEHKQKAMVVFESRVPREEQKQHLSGGGERESRVANGGSVHEKVIIANNNGAVKARRRYKATLSKDIVVPRSLMLAVKGHTFRRV</sequence>
<dbReference type="Proteomes" id="UP001367508">
    <property type="component" value="Unassembled WGS sequence"/>
</dbReference>
<protein>
    <submittedName>
        <fullName evidence="2">Uncharacterized protein</fullName>
    </submittedName>
</protein>
<evidence type="ECO:0000256" key="1">
    <source>
        <dbReference type="SAM" id="MobiDB-lite"/>
    </source>
</evidence>
<keyword evidence="3" id="KW-1185">Reference proteome</keyword>
<feature type="region of interest" description="Disordered" evidence="1">
    <location>
        <begin position="31"/>
        <end position="54"/>
    </location>
</feature>
<evidence type="ECO:0000313" key="2">
    <source>
        <dbReference type="EMBL" id="KAK7324340.1"/>
    </source>
</evidence>
<name>A0AAN9KUY1_CANGL</name>
<proteinExistence type="predicted"/>
<accession>A0AAN9KUY1</accession>
<comment type="caution">
    <text evidence="2">The sequence shown here is derived from an EMBL/GenBank/DDBJ whole genome shotgun (WGS) entry which is preliminary data.</text>
</comment>